<dbReference type="PROSITE" id="PS50927">
    <property type="entry name" value="BULB_LECTIN"/>
    <property type="match status" value="1"/>
</dbReference>
<dbReference type="Gene3D" id="2.90.10.10">
    <property type="entry name" value="Bulb-type lectin domain"/>
    <property type="match status" value="1"/>
</dbReference>
<evidence type="ECO:0000313" key="3">
    <source>
        <dbReference type="EMBL" id="WOK97350.1"/>
    </source>
</evidence>
<keyword evidence="4" id="KW-1185">Reference proteome</keyword>
<dbReference type="InterPro" id="IPR036426">
    <property type="entry name" value="Bulb-type_lectin_dom_sf"/>
</dbReference>
<keyword evidence="1" id="KW-0732">Signal</keyword>
<dbReference type="GO" id="GO:0051707">
    <property type="term" value="P:response to other organism"/>
    <property type="evidence" value="ECO:0007669"/>
    <property type="project" value="UniProtKB-ARBA"/>
</dbReference>
<feature type="chain" id="PRO_5042835665" description="Bulb-type lectin domain-containing protein" evidence="1">
    <location>
        <begin position="22"/>
        <end position="291"/>
    </location>
</feature>
<organism evidence="3 4">
    <name type="scientific">Canna indica</name>
    <name type="common">Indian-shot</name>
    <dbReference type="NCBI Taxonomy" id="4628"/>
    <lineage>
        <taxon>Eukaryota</taxon>
        <taxon>Viridiplantae</taxon>
        <taxon>Streptophyta</taxon>
        <taxon>Embryophyta</taxon>
        <taxon>Tracheophyta</taxon>
        <taxon>Spermatophyta</taxon>
        <taxon>Magnoliopsida</taxon>
        <taxon>Liliopsida</taxon>
        <taxon>Zingiberales</taxon>
        <taxon>Cannaceae</taxon>
        <taxon>Canna</taxon>
    </lineage>
</organism>
<evidence type="ECO:0000256" key="1">
    <source>
        <dbReference type="SAM" id="SignalP"/>
    </source>
</evidence>
<feature type="domain" description="Bulb-type lectin" evidence="2">
    <location>
        <begin position="27"/>
        <end position="136"/>
    </location>
</feature>
<accession>A0AAQ3Q3Q2</accession>
<proteinExistence type="predicted"/>
<dbReference type="AlphaFoldDB" id="A0AAQ3Q3Q2"/>
<protein>
    <recommendedName>
        <fullName evidence="2">Bulb-type lectin domain-containing protein</fullName>
    </recommendedName>
</protein>
<evidence type="ECO:0000259" key="2">
    <source>
        <dbReference type="PROSITE" id="PS50927"/>
    </source>
</evidence>
<dbReference type="InterPro" id="IPR001480">
    <property type="entry name" value="Bulb-type_lectin_dom"/>
</dbReference>
<dbReference type="EMBL" id="CP136891">
    <property type="protein sequence ID" value="WOK97350.1"/>
    <property type="molecule type" value="Genomic_DNA"/>
</dbReference>
<feature type="signal peptide" evidence="1">
    <location>
        <begin position="1"/>
        <end position="21"/>
    </location>
</feature>
<reference evidence="3 4" key="1">
    <citation type="submission" date="2023-10" db="EMBL/GenBank/DDBJ databases">
        <title>Chromosome-scale genome assembly provides insights into flower coloration mechanisms of Canna indica.</title>
        <authorList>
            <person name="Li C."/>
        </authorList>
    </citation>
    <scope>NUCLEOTIDE SEQUENCE [LARGE SCALE GENOMIC DNA]</scope>
    <source>
        <tissue evidence="3">Flower</tissue>
    </source>
</reference>
<evidence type="ECO:0000313" key="4">
    <source>
        <dbReference type="Proteomes" id="UP001327560"/>
    </source>
</evidence>
<dbReference type="SMART" id="SM00108">
    <property type="entry name" value="B_lectin"/>
    <property type="match status" value="1"/>
</dbReference>
<dbReference type="Proteomes" id="UP001327560">
    <property type="component" value="Chromosome 2"/>
</dbReference>
<name>A0AAQ3Q3Q2_9LILI</name>
<gene>
    <name evidence="3" type="ORF">Cni_G06058</name>
</gene>
<dbReference type="SUPFAM" id="SSF51110">
    <property type="entry name" value="alpha-D-mannose-specific plant lectins"/>
    <property type="match status" value="1"/>
</dbReference>
<sequence length="291" mass="31129">MARAPTLLLLLLFFFFLHALAVLGEVALFSHIKSTLSRGESLSNNGSTLTLQSDCDLVLRNANNMIVWNSGSVDNGVDCIFWVGKYGVAIVSDVDGSPLWTTGSPSPRGNYAIILRPDGTLRMYGPSIWTFLGSSSSNGSSTDTDASVSDQLTVASAPSIDSSGHIMYSSEEFIDRPSVGVLLKRGNFSLVVETACKIHIRHNHDLEAAASCTEGEVKGSAAPTCKSQLTTDGQLAAYKRIFPDDGGLDDVWLRTWGSDYTIVTKESVAALIDRGATGELLIYPTKQTLAA</sequence>